<gene>
    <name evidence="1" type="ORF">C7S18_08170</name>
</gene>
<dbReference type="OrthoDB" id="282517at2"/>
<dbReference type="KEGG" id="xba:C7S18_08170"/>
<dbReference type="Proteomes" id="UP000241074">
    <property type="component" value="Chromosome"/>
</dbReference>
<name>A0A2P1PQQ5_9GAMM</name>
<dbReference type="AlphaFoldDB" id="A0A2P1PQQ5"/>
<dbReference type="EMBL" id="CP027860">
    <property type="protein sequence ID" value="AVP97169.1"/>
    <property type="molecule type" value="Genomic_DNA"/>
</dbReference>
<reference evidence="1 2" key="2">
    <citation type="submission" date="2018-03" db="EMBL/GenBank/DDBJ databases">
        <authorList>
            <person name="Keele B.F."/>
        </authorList>
    </citation>
    <scope>NUCLEOTIDE SEQUENCE [LARGE SCALE GENOMIC DNA]</scope>
    <source>
        <strain evidence="1 2">D13</strain>
    </source>
</reference>
<accession>A0A2P1PQQ5</accession>
<proteinExistence type="predicted"/>
<keyword evidence="2" id="KW-1185">Reference proteome</keyword>
<protein>
    <submittedName>
        <fullName evidence="1">Uncharacterized protein</fullName>
    </submittedName>
</protein>
<sequence length="141" mass="16064">MITQPEPTPLSDNDFLLSFLAGSLSASDFDHRGHLRAAWLILGRQPRDQAIETICAGILQIATRLGAHSKFHRTLTEALVRIMDARRRQARDQDWPDFLAKNQDLLHNATQVLSRHYSDPLLQSTPARTMFVVPDRERLPE</sequence>
<evidence type="ECO:0000313" key="2">
    <source>
        <dbReference type="Proteomes" id="UP000241074"/>
    </source>
</evidence>
<organism evidence="1 2">
    <name type="scientific">Ahniella affigens</name>
    <dbReference type="NCBI Taxonomy" id="2021234"/>
    <lineage>
        <taxon>Bacteria</taxon>
        <taxon>Pseudomonadati</taxon>
        <taxon>Pseudomonadota</taxon>
        <taxon>Gammaproteobacteria</taxon>
        <taxon>Lysobacterales</taxon>
        <taxon>Rhodanobacteraceae</taxon>
        <taxon>Ahniella</taxon>
    </lineage>
</organism>
<evidence type="ECO:0000313" key="1">
    <source>
        <dbReference type="EMBL" id="AVP97169.1"/>
    </source>
</evidence>
<reference evidence="1 2" key="1">
    <citation type="submission" date="2018-03" db="EMBL/GenBank/DDBJ databases">
        <title>Ahniella affigens gen. nov., sp. nov., a gammaproteobacterium isolated from sandy soil near a stream.</title>
        <authorList>
            <person name="Ko Y."/>
            <person name="Kim J.-H."/>
        </authorList>
    </citation>
    <scope>NUCLEOTIDE SEQUENCE [LARGE SCALE GENOMIC DNA]</scope>
    <source>
        <strain evidence="1 2">D13</strain>
    </source>
</reference>
<dbReference type="RefSeq" id="WP_106891093.1">
    <property type="nucleotide sequence ID" value="NZ_CP027860.1"/>
</dbReference>